<evidence type="ECO:0000256" key="8">
    <source>
        <dbReference type="SAM" id="SignalP"/>
    </source>
</evidence>
<dbReference type="SMART" id="SM00912">
    <property type="entry name" value="Haemagg_act"/>
    <property type="match status" value="2"/>
</dbReference>
<dbReference type="GO" id="GO:0019867">
    <property type="term" value="C:outer membrane"/>
    <property type="evidence" value="ECO:0007669"/>
    <property type="project" value="InterPro"/>
</dbReference>
<evidence type="ECO:0000256" key="7">
    <source>
        <dbReference type="SAM" id="MobiDB-lite"/>
    </source>
</evidence>
<keyword evidence="12" id="KW-1185">Reference proteome</keyword>
<evidence type="ECO:0000256" key="4">
    <source>
        <dbReference type="ARBA" id="ARBA00022729"/>
    </source>
</evidence>
<evidence type="ECO:0000256" key="5">
    <source>
        <dbReference type="ARBA" id="ARBA00023136"/>
    </source>
</evidence>
<proteinExistence type="predicted"/>
<dbReference type="Pfam" id="PF07660">
    <property type="entry name" value="STN"/>
    <property type="match status" value="1"/>
</dbReference>
<dbReference type="InterPro" id="IPR011662">
    <property type="entry name" value="Secretin/TonB_short_N"/>
</dbReference>
<dbReference type="PANTHER" id="PTHR12338:SF8">
    <property type="entry name" value="HEME_HEMOPEXIN-BINDING PROTEIN"/>
    <property type="match status" value="1"/>
</dbReference>
<evidence type="ECO:0000256" key="2">
    <source>
        <dbReference type="ARBA" id="ARBA00022448"/>
    </source>
</evidence>
<feature type="signal peptide" evidence="8">
    <location>
        <begin position="1"/>
        <end position="36"/>
    </location>
</feature>
<keyword evidence="2" id="KW-0813">Transport</keyword>
<accession>A0A7H0LFV7</accession>
<evidence type="ECO:0000256" key="1">
    <source>
        <dbReference type="ARBA" id="ARBA00004613"/>
    </source>
</evidence>
<reference evidence="11 12" key="1">
    <citation type="submission" date="2020-09" db="EMBL/GenBank/DDBJ databases">
        <title>Sphingomonas sp., a new species isolated from pork steak.</title>
        <authorList>
            <person name="Heidler von Heilborn D."/>
        </authorList>
    </citation>
    <scope>NUCLEOTIDE SEQUENCE [LARGE SCALE GENOMIC DNA]</scope>
    <source>
        <strain evidence="12">S8-3T</strain>
    </source>
</reference>
<evidence type="ECO:0000259" key="9">
    <source>
        <dbReference type="SMART" id="SM00912"/>
    </source>
</evidence>
<dbReference type="Gene3D" id="3.55.50.30">
    <property type="match status" value="1"/>
</dbReference>
<dbReference type="NCBIfam" id="TIGR01901">
    <property type="entry name" value="adhes_NPXG"/>
    <property type="match status" value="2"/>
</dbReference>
<feature type="compositionally biased region" description="Polar residues" evidence="7">
    <location>
        <begin position="3770"/>
        <end position="3782"/>
    </location>
</feature>
<evidence type="ECO:0000313" key="11">
    <source>
        <dbReference type="EMBL" id="QNQ08560.1"/>
    </source>
</evidence>
<sequence length="4102" mass="427334">MVILAPKTIRQSRLLGGASLAALSLAVSFLPAPARAQSQPFGSLIAMQAGRTTLPNGQVSQWSGAKTPVIGVSTDGRPQMTIEQTKSKALLDWEKFQLQTNEVLEFQQQSADWIAVNRVHGNQASQINGEIRAKGRVFVLDDNGVLMGKDAKINVRQLVTGRGVSDVNVDGNTTTIIQSKDKAILNWSNMSLQAGEVLKFQQEKKDWIALNRSLATGTTKIDGTIKADGHLYLIAREGLAINGSVNAQQVIASALDIRDSQFLTNGLVSIGDQNSYRTNPTFSNSWIYGTDVVDGFLQLDDPAPLYFDPNDPTRYIVTIGNKGSITTGDRGKVMLFGPNVVNRGTITVRNEGQVILAAGDNIYLANGANGRVNAFIGAYNPMASARINIPYFGMPPVVTNEEYQQLFLTITGTKYEIGHVFTFEEMTAIIGGRGGLPGQLVKYVNDLQNKRAAEVGFHARNEGIIAGIGGGSVDFRGMNLEQMGGITLTSTALFRASINFQAYAYDYQEYAGDQINGPYVPGHGTVVFGKGSLTQITPDLDSKDMIPVTSGRQSVGTLKINAGAVHMQDDSMIYMPSGTMNVLLDSGQHVFDNNRGEGANPDNEDGTRFLMEKGATIDLSGWKSTVLPMGYHQVTGKLFAAQLADSPMQRDGVLYRKEISVDRRYGTNVAGWQSLDNLNQGTLAQFLIDGGTLNMDIGDDFIMKSGSVIDVSGGKTIYQDGFVYTTLLRRLDGTIIDIREASPDELYMGLANQWTQYDTKWGRQRDYYIPLMSSVQGKFETSYEEGGKGGSINILAPDSVLQGSMLGGTTVGRYQHANLPKGGVLRLNDAGNAEGEYVSNNILIQAQERALGAGFGLKDKLSDTYDALFGVEFDPATDRPGGSSGARQDNSTLASADFFNRSTMGSYYLRQSGRMDSPETAVTVEKGANLVLQHGGSLEIDASQRVKFLGSVRTEGGNVTLGGMTMEFDAATRLDTRGSWYSDFEVESPLALTAEPRINGGKVTLFASGRGFDGAPPVDGVDLSDLKFVMPDTMVIDTSGGAWADRNGNISLGKGGDISISAGMGTQDKLDLGALASARAYGLGGNGKFSLELADAIVIGGAPSAASGTGRGPFRIAASFFENSGFSGISLKAPTITMVEGVRINATSASLQFKDAGLLNGKPPAVFAPSGTDIFALAEARYVPIGQRPAALRRGMDIGFEGVTTIGAGSVLSTEAGGTIKMIGDVIDVRGTLDAPGGAITLGGGQGTVNIAATAKLFARGTSYVTRMGVSSSGQGLTDGVILNGGTISLNADNVRLSEGALLDVSGTTVRFDLPVTDANGGVIRGPVTLASNGGTISIAGETLSIDDATYLATAGGAGARGGTFNIDWGGTYGGGGSNYPAPSAAYGYIGYLFEGGYFTDKQGNPVTSFYGTDLSNIDFSGWGSFDFAPGFTVANAEELISILTNYNAGALGAPPVFMIGKNLPPVTAAPPAAPQIDSGLFHLLKDLGGFQFMPVNTSTPAQTRLSTAKIEQGGFSRFGLSASPGVMFVGDVAIGGKRADGSYVFDRIDIKSDRIFGQVGANVKLDAGIVTLGSSTGRTGTVDQAAYDIALQGIGVAPVNANTHIAISAGTLLQVENANFYGYSDTSLTSGGDIRLAGFSVTALEHPIGQLITGGNLTLKADQVYAGTGVKFAIKAGDTLTILPQDAGNAINASPYEAAAELTLTAPRIVQGGILRSPLGTLNLVATNDGSAGAGTIRLLAGSLTSVSADGRLIPYGYTSNGDTWLDPYSGLELVTLPTKTVTLTGDVVDMQTGSTLDVSGGGNLYAREFVPGIGGTKDWLTGYRDANFQWVSAPGEIFAVMPSFEGDIAPLGTTPGNGPGIGDKVYLSGGSGLKAGYYTLLPAEYALLPGAFRVTAKHGGTGFEDMQLGQFANQTDGSSIQAGYVLHGGMSGARDQRNTGFLVMPGATLRLRSGYNESLADTFFTSPAFLKKALRVNRPVGDVPRIPLDGGSVVFRAGKTLNLGATLKSAAGKGGRGGFADIDSSRIVVAGAGTDTSGYSGYLILDSDKLNAFGAESLLIGGTRRQGAANLELVVSGTDIVVDNKGSKLVGPELIFASSDAIRVKDGSTIETRGAITGNSGDLRIVPGIAKLIDPGKPWTTEDDVLVHGVLDQGSVLRLSSGAQIDILRDPKAVDEMAALRADPVKLAAVNAKRAQFGLAPLRPSGVLDIADGATLKSSGAIAFDATQDTTLGAGATIDAKQISAASSRVSLGAVPIGTGGLVFAGGSIGALGRASEITLKSYSSIDIYGDTALSATDALRLDARTFRIIDGSGETTLSGRSITLANSNGGTAEAVAGAGKLTINADNVYFEGGSKWLSGIDRLTVNAAQRIVGRGDGTVFVPGALDLTSGGLVADSGSRLFFDAIGAVNIASNANVLPVYSTFGATLGITGASVTHAGQIRLTGGTVNLRARSGDVVLAAGSTIDVTSDAVKLFDKSVGVGAGTVGLTADMGDINLIAGSKVDVSGSRAGGDAGTFTAAAGLGEVRLGGTILGKAAAGSRSGSFGLVTRSLSDFAALNAILDTGGFLQSRRFEINQGDLDITGTVNVQEFAAITNNGSITVNGTVRTVGDNGGSIRLSAAEDVIVGPTGQLLARANAAAGSGGSVVVETAGRNGGEIDLLAGSLIDVSGTGPGGRVVRLRAPQRGNDLAIGTIGGTITGARSVIAEAYRVYDGIGTIDQGVIDRVSTDAGLFMQNAAAINARLGGLARVAAGIELRSDGDMELTKDWNLHDLRFDGSAGVLTLRAKGDLLINANLSDGFVDTSTTAALDGNASWSINLTAGANLVSPDSLAVLATGQLAAGKGSVIIGGKADTIEYFYDPAHGNENRLYRTDSQGRFLRDPNQSNYHTGFLELDRDPVTGAYLDPLSGKPIPKDPVTGDYVDTGYYARRPMPWVFYSWGGGYESEEQDGTLSYSGNPLARAKYTQRDNSTGYMVRTGTGGINVSSGRDLILKERASVIYTAGENAAPVAGFYAPAGATYSVNGGDISVRAAGNIIASPTPQTPAGWLRQRFRLNPTTSLFEQTADGYAQTSWWVDFGAFQGGIGALGGGDVAIDAGGDISNLGVAIPTSGRLPGNTVNGEPVGTLVTTGGGNLRMRAGGNIKGGVYYVGDGTGDITAGGAFLSGGTARVIDRSAPGIGCGSSEDCYIHTGPDTKIDYATYALLYTSSGQFKLQSGGDLNIDAVMDPLIGRAYINNGESDQNAAAFQSYTPDASVSLFSAGGNVTMWNNAYNIDILTKRSGLQPNYFIGNNETPESGLSTIGYELRPATVTAVAAAGDVSSLGQMMLAPAARGNLELLAAGNVYIGYGTTAINPMLADSAQDNPNYRSGGQGIIMSQALERLLRTASNPSNAGYGNVERVHYLVAGRGLNYPGWQLFTQTIVPDLHLGDATPVRIYAGRGDVVTSTQAGITLPKAMWVQAGGNVYFPSYTIQHNNRTDLSLVRTGKGLYFDTNYGINDNATQSILNRGHITLSGPGRLEIEAGTEFYMPSNELGITSSRIGVYSDSTPSNQVPAPPSAWKPDEAAADIAISTGFNQTPSYKAFEDAYLNPETTGKIADYLLDDGALGKKLPTYLFDREYPRAAGAEGEFATPEGREGLVNYVRRLQGLDPLKTKAEQYAYLDTAWSYWSTLATDFKTPFYRDIFFLELRTTGREANDPKSDRLGTTFRGYNAIATLFPGAEKKADQALAAGDSRWIGDYETYAGRVMSFGGGKVEIVSPGGAIKLSNPAATADQNGQPSEASPRGNALRSGIVTTDGGAINLFAHNSVTLNESRTLTTKGGNIMIWSSYGDIAAGKGAKTSISPQFYNYTLSQWAAMEREPAGLPTGAGIGTLATQQGSPPADVDLIAPNGIVDAGDAGIRVSGNFNVFAVQILGTDNIDVAGVKTGLPITPAAPPTSLDTGELSAKSNDVIAAITKATAKVRENNMNQTPSLIEVRVTGYGEACDPATRDCPRGDTTVSSAAPPAPAVPPIKVAELRQVAQEMPFDIGEQDIRSAVRAVGRASGYSILYDDAALAQGQAPAVRGKMTPEQALSRLLARHGITAMRTGPKTIILRRTRSS</sequence>
<feature type="domain" description="Secretin/TonB short N-terminal" evidence="10">
    <location>
        <begin position="4048"/>
        <end position="4099"/>
    </location>
</feature>
<dbReference type="Gene3D" id="2.160.20.10">
    <property type="entry name" value="Single-stranded right-handed beta-helix, Pectin lyase-like"/>
    <property type="match status" value="3"/>
</dbReference>
<dbReference type="PANTHER" id="PTHR12338">
    <property type="entry name" value="AUTOTRANSPORTER"/>
    <property type="match status" value="1"/>
</dbReference>
<dbReference type="InterPro" id="IPR012334">
    <property type="entry name" value="Pectin_lyas_fold"/>
</dbReference>
<dbReference type="GO" id="GO:0005576">
    <property type="term" value="C:extracellular region"/>
    <property type="evidence" value="ECO:0007669"/>
    <property type="project" value="UniProtKB-SubCell"/>
</dbReference>
<keyword evidence="5" id="KW-0472">Membrane</keyword>
<keyword evidence="4 8" id="KW-0732">Signal</keyword>
<dbReference type="InterPro" id="IPR021026">
    <property type="entry name" value="Filamn_hemagglutn_DUF3739"/>
</dbReference>
<dbReference type="SMART" id="SM00965">
    <property type="entry name" value="STN"/>
    <property type="match status" value="1"/>
</dbReference>
<dbReference type="Proteomes" id="UP000516148">
    <property type="component" value="Chromosome"/>
</dbReference>
<dbReference type="EMBL" id="CP061038">
    <property type="protein sequence ID" value="QNQ08560.1"/>
    <property type="molecule type" value="Genomic_DNA"/>
</dbReference>
<dbReference type="SUPFAM" id="SSF51126">
    <property type="entry name" value="Pectin lyase-like"/>
    <property type="match status" value="2"/>
</dbReference>
<evidence type="ECO:0000256" key="6">
    <source>
        <dbReference type="ARBA" id="ARBA00023237"/>
    </source>
</evidence>
<dbReference type="InterPro" id="IPR050909">
    <property type="entry name" value="Bact_Autotransporter_VF"/>
</dbReference>
<comment type="subcellular location">
    <subcellularLocation>
        <location evidence="1">Secreted</location>
    </subcellularLocation>
</comment>
<dbReference type="KEGG" id="spap:H3Z74_17675"/>
<evidence type="ECO:0000259" key="10">
    <source>
        <dbReference type="SMART" id="SM00965"/>
    </source>
</evidence>
<feature type="domain" description="Filamentous haemagglutinin FhaB/tRNA nuclease CdiA-like TPS" evidence="9">
    <location>
        <begin position="55"/>
        <end position="168"/>
    </location>
</feature>
<dbReference type="RefSeq" id="WP_187760888.1">
    <property type="nucleotide sequence ID" value="NZ_CP061038.1"/>
</dbReference>
<dbReference type="Pfam" id="PF05860">
    <property type="entry name" value="TPS"/>
    <property type="match status" value="1"/>
</dbReference>
<dbReference type="InterPro" id="IPR011050">
    <property type="entry name" value="Pectin_lyase_fold/virulence"/>
</dbReference>
<gene>
    <name evidence="11" type="ORF">H3Z74_17675</name>
</gene>
<evidence type="ECO:0000256" key="3">
    <source>
        <dbReference type="ARBA" id="ARBA00022525"/>
    </source>
</evidence>
<evidence type="ECO:0000313" key="12">
    <source>
        <dbReference type="Proteomes" id="UP000516148"/>
    </source>
</evidence>
<dbReference type="Pfam" id="PF12545">
    <property type="entry name" value="DUF3739"/>
    <property type="match status" value="1"/>
</dbReference>
<keyword evidence="6" id="KW-0998">Cell outer membrane</keyword>
<keyword evidence="3" id="KW-0964">Secreted</keyword>
<feature type="region of interest" description="Disordered" evidence="7">
    <location>
        <begin position="3769"/>
        <end position="3791"/>
    </location>
</feature>
<organism evidence="11 12">
    <name type="scientific">Sphingomonas alpina</name>
    <dbReference type="NCBI Taxonomy" id="653931"/>
    <lineage>
        <taxon>Bacteria</taxon>
        <taxon>Pseudomonadati</taxon>
        <taxon>Pseudomonadota</taxon>
        <taxon>Alphaproteobacteria</taxon>
        <taxon>Sphingomonadales</taxon>
        <taxon>Sphingomonadaceae</taxon>
        <taxon>Sphingomonas</taxon>
    </lineage>
</organism>
<protein>
    <submittedName>
        <fullName evidence="11">Filamentous hemagglutinin family protein</fullName>
    </submittedName>
</protein>
<name>A0A7H0LFV7_9SPHN</name>
<feature type="chain" id="PRO_5028867068" evidence="8">
    <location>
        <begin position="37"/>
        <end position="4102"/>
    </location>
</feature>
<dbReference type="InterPro" id="IPR008638">
    <property type="entry name" value="FhaB/CdiA-like_TPS"/>
</dbReference>
<feature type="domain" description="Filamentous haemagglutinin FhaB/tRNA nuclease CdiA-like TPS" evidence="9">
    <location>
        <begin position="169"/>
        <end position="261"/>
    </location>
</feature>